<reference evidence="2" key="1">
    <citation type="journal article" date="2023" name="Mol. Phylogenet. Evol.">
        <title>Genome-scale phylogeny and comparative genomics of the fungal order Sordariales.</title>
        <authorList>
            <person name="Hensen N."/>
            <person name="Bonometti L."/>
            <person name="Westerberg I."/>
            <person name="Brannstrom I.O."/>
            <person name="Guillou S."/>
            <person name="Cros-Aarteil S."/>
            <person name="Calhoun S."/>
            <person name="Haridas S."/>
            <person name="Kuo A."/>
            <person name="Mondo S."/>
            <person name="Pangilinan J."/>
            <person name="Riley R."/>
            <person name="LaButti K."/>
            <person name="Andreopoulos B."/>
            <person name="Lipzen A."/>
            <person name="Chen C."/>
            <person name="Yan M."/>
            <person name="Daum C."/>
            <person name="Ng V."/>
            <person name="Clum A."/>
            <person name="Steindorff A."/>
            <person name="Ohm R.A."/>
            <person name="Martin F."/>
            <person name="Silar P."/>
            <person name="Natvig D.O."/>
            <person name="Lalanne C."/>
            <person name="Gautier V."/>
            <person name="Ament-Velasquez S.L."/>
            <person name="Kruys A."/>
            <person name="Hutchinson M.I."/>
            <person name="Powell A.J."/>
            <person name="Barry K."/>
            <person name="Miller A.N."/>
            <person name="Grigoriev I.V."/>
            <person name="Debuchy R."/>
            <person name="Gladieux P."/>
            <person name="Hiltunen Thoren M."/>
            <person name="Johannesson H."/>
        </authorList>
    </citation>
    <scope>NUCLEOTIDE SEQUENCE</scope>
    <source>
        <strain evidence="2">FGSC 1904</strain>
    </source>
</reference>
<dbReference type="AlphaFoldDB" id="A0AAE0UA59"/>
<gene>
    <name evidence="2" type="ORF">B0T20DRAFT_357887</name>
</gene>
<evidence type="ECO:0000256" key="1">
    <source>
        <dbReference type="SAM" id="SignalP"/>
    </source>
</evidence>
<accession>A0AAE0UA59</accession>
<protein>
    <submittedName>
        <fullName evidence="2">Uncharacterized protein</fullName>
    </submittedName>
</protein>
<dbReference type="EMBL" id="JAUTDP010000009">
    <property type="protein sequence ID" value="KAK3396099.1"/>
    <property type="molecule type" value="Genomic_DNA"/>
</dbReference>
<dbReference type="Proteomes" id="UP001281003">
    <property type="component" value="Unassembled WGS sequence"/>
</dbReference>
<organism evidence="2 3">
    <name type="scientific">Sordaria brevicollis</name>
    <dbReference type="NCBI Taxonomy" id="83679"/>
    <lineage>
        <taxon>Eukaryota</taxon>
        <taxon>Fungi</taxon>
        <taxon>Dikarya</taxon>
        <taxon>Ascomycota</taxon>
        <taxon>Pezizomycotina</taxon>
        <taxon>Sordariomycetes</taxon>
        <taxon>Sordariomycetidae</taxon>
        <taxon>Sordariales</taxon>
        <taxon>Sordariaceae</taxon>
        <taxon>Sordaria</taxon>
    </lineage>
</organism>
<evidence type="ECO:0000313" key="2">
    <source>
        <dbReference type="EMBL" id="KAK3396099.1"/>
    </source>
</evidence>
<proteinExistence type="predicted"/>
<feature type="chain" id="PRO_5042094443" evidence="1">
    <location>
        <begin position="20"/>
        <end position="56"/>
    </location>
</feature>
<comment type="caution">
    <text evidence="2">The sequence shown here is derived from an EMBL/GenBank/DDBJ whole genome shotgun (WGS) entry which is preliminary data.</text>
</comment>
<feature type="signal peptide" evidence="1">
    <location>
        <begin position="1"/>
        <end position="19"/>
    </location>
</feature>
<sequence>MVGSSLWLALAQSFVCVQLELFDYCVSLIDSEKAFSGSLSVCKSTQAVDTKSGVDL</sequence>
<evidence type="ECO:0000313" key="3">
    <source>
        <dbReference type="Proteomes" id="UP001281003"/>
    </source>
</evidence>
<keyword evidence="1" id="KW-0732">Signal</keyword>
<name>A0AAE0UA59_SORBR</name>
<reference evidence="2" key="2">
    <citation type="submission" date="2023-07" db="EMBL/GenBank/DDBJ databases">
        <authorList>
            <consortium name="Lawrence Berkeley National Laboratory"/>
            <person name="Haridas S."/>
            <person name="Hensen N."/>
            <person name="Bonometti L."/>
            <person name="Westerberg I."/>
            <person name="Brannstrom I.O."/>
            <person name="Guillou S."/>
            <person name="Cros-Aarteil S."/>
            <person name="Calhoun S."/>
            <person name="Kuo A."/>
            <person name="Mondo S."/>
            <person name="Pangilinan J."/>
            <person name="Riley R."/>
            <person name="LaButti K."/>
            <person name="Andreopoulos B."/>
            <person name="Lipzen A."/>
            <person name="Chen C."/>
            <person name="Yanf M."/>
            <person name="Daum C."/>
            <person name="Ng V."/>
            <person name="Clum A."/>
            <person name="Steindorff A."/>
            <person name="Ohm R."/>
            <person name="Martin F."/>
            <person name="Silar P."/>
            <person name="Natvig D."/>
            <person name="Lalanne C."/>
            <person name="Gautier V."/>
            <person name="Ament-velasquez S.L."/>
            <person name="Kruys A."/>
            <person name="Hutchinson M.I."/>
            <person name="Powell A.J."/>
            <person name="Barry K."/>
            <person name="Miller A.N."/>
            <person name="Grigoriev I.V."/>
            <person name="Debuchy R."/>
            <person name="Gladieux P."/>
            <person name="Thoren M.H."/>
            <person name="Johannesson H."/>
        </authorList>
    </citation>
    <scope>NUCLEOTIDE SEQUENCE</scope>
    <source>
        <strain evidence="2">FGSC 1904</strain>
    </source>
</reference>
<keyword evidence="3" id="KW-1185">Reference proteome</keyword>